<gene>
    <name evidence="4" type="ORF">KP78_24970</name>
</gene>
<protein>
    <recommendedName>
        <fullName evidence="3">HTH cro/C1-type domain-containing protein</fullName>
    </recommendedName>
</protein>
<evidence type="ECO:0000256" key="2">
    <source>
        <dbReference type="SAM" id="Phobius"/>
    </source>
</evidence>
<keyword evidence="5" id="KW-1185">Reference proteome</keyword>
<dbReference type="Pfam" id="PF13413">
    <property type="entry name" value="HTH_25"/>
    <property type="match status" value="1"/>
</dbReference>
<evidence type="ECO:0000313" key="5">
    <source>
        <dbReference type="Proteomes" id="UP000031938"/>
    </source>
</evidence>
<dbReference type="Proteomes" id="UP000031938">
    <property type="component" value="Unassembled WGS sequence"/>
</dbReference>
<dbReference type="CDD" id="cd00093">
    <property type="entry name" value="HTH_XRE"/>
    <property type="match status" value="1"/>
</dbReference>
<dbReference type="EMBL" id="JXRP01000018">
    <property type="protein sequence ID" value="KIL44953.1"/>
    <property type="molecule type" value="Genomic_DNA"/>
</dbReference>
<organism evidence="4 5">
    <name type="scientific">Jeotgalibacillus soli</name>
    <dbReference type="NCBI Taxonomy" id="889306"/>
    <lineage>
        <taxon>Bacteria</taxon>
        <taxon>Bacillati</taxon>
        <taxon>Bacillota</taxon>
        <taxon>Bacilli</taxon>
        <taxon>Bacillales</taxon>
        <taxon>Caryophanaceae</taxon>
        <taxon>Jeotgalibacillus</taxon>
    </lineage>
</organism>
<evidence type="ECO:0000259" key="3">
    <source>
        <dbReference type="PROSITE" id="PS50943"/>
    </source>
</evidence>
<proteinExistence type="predicted"/>
<dbReference type="STRING" id="889306.KP78_24970"/>
<dbReference type="SUPFAM" id="SSF47413">
    <property type="entry name" value="lambda repressor-like DNA-binding domains"/>
    <property type="match status" value="1"/>
</dbReference>
<dbReference type="InterPro" id="IPR050400">
    <property type="entry name" value="Bact_Cytoskel_RodZ"/>
</dbReference>
<reference evidence="4 5" key="1">
    <citation type="submission" date="2015-01" db="EMBL/GenBank/DDBJ databases">
        <title>Genome sequencing of Jeotgalibacillus soli.</title>
        <authorList>
            <person name="Goh K.M."/>
            <person name="Chan K.-G."/>
            <person name="Yaakop A.S."/>
            <person name="Ee R."/>
            <person name="Gan H.M."/>
            <person name="Chan C.S."/>
        </authorList>
    </citation>
    <scope>NUCLEOTIDE SEQUENCE [LARGE SCALE GENOMIC DNA]</scope>
    <source>
        <strain evidence="4 5">P9</strain>
    </source>
</reference>
<sequence length="296" mass="32634">MTELGTRLKEAREEKGYTLEEVQALTKIQKRYLLGLEEGNYTMMPGSFYVRAFIKQYAEAVGLDPDELFETYSSDIPSNRGDEIPVNISRSQTRKAVSGSSKVFSVLPTLIAVTLIVGLLFLGWTVAQNWNANQDDADQSTEESNNSVGIDQSDDVEIVDNDDSEEEAPAVEDTSEEAPEEEPAEPESLEELKVENVNVEGETTTYQISNADNIEVSITSDRTWIGITNTNGESLISQEISGASPLTFDATNLDWFRIRVGNTTTTEVKINGQTVEFGSPINAGNPQNMVFEVQQP</sequence>
<feature type="transmembrane region" description="Helical" evidence="2">
    <location>
        <begin position="103"/>
        <end position="124"/>
    </location>
</feature>
<dbReference type="AlphaFoldDB" id="A0A0C2VLR9"/>
<dbReference type="SMART" id="SM00530">
    <property type="entry name" value="HTH_XRE"/>
    <property type="match status" value="1"/>
</dbReference>
<dbReference type="PANTHER" id="PTHR34475:SF1">
    <property type="entry name" value="CYTOSKELETON PROTEIN RODZ"/>
    <property type="match status" value="1"/>
</dbReference>
<feature type="region of interest" description="Disordered" evidence="1">
    <location>
        <begin position="135"/>
        <end position="190"/>
    </location>
</feature>
<name>A0A0C2VLR9_9BACL</name>
<dbReference type="InterPro" id="IPR010982">
    <property type="entry name" value="Lambda_DNA-bd_dom_sf"/>
</dbReference>
<dbReference type="GO" id="GO:0003677">
    <property type="term" value="F:DNA binding"/>
    <property type="evidence" value="ECO:0007669"/>
    <property type="project" value="InterPro"/>
</dbReference>
<comment type="caution">
    <text evidence="4">The sequence shown here is derived from an EMBL/GenBank/DDBJ whole genome shotgun (WGS) entry which is preliminary data.</text>
</comment>
<feature type="domain" description="HTH cro/C1-type" evidence="3">
    <location>
        <begin position="8"/>
        <end position="68"/>
    </location>
</feature>
<dbReference type="PANTHER" id="PTHR34475">
    <property type="match status" value="1"/>
</dbReference>
<accession>A0A0C2VLR9</accession>
<keyword evidence="2" id="KW-1133">Transmembrane helix</keyword>
<dbReference type="PATRIC" id="fig|889306.3.peg.2510"/>
<dbReference type="InterPro" id="IPR001387">
    <property type="entry name" value="Cro/C1-type_HTH"/>
</dbReference>
<dbReference type="PROSITE" id="PS50943">
    <property type="entry name" value="HTH_CROC1"/>
    <property type="match status" value="1"/>
</dbReference>
<dbReference type="Pfam" id="PF13464">
    <property type="entry name" value="RodZ_C"/>
    <property type="match status" value="1"/>
</dbReference>
<dbReference type="InterPro" id="IPR025194">
    <property type="entry name" value="RodZ-like_C"/>
</dbReference>
<dbReference type="Gene3D" id="1.10.260.40">
    <property type="entry name" value="lambda repressor-like DNA-binding domains"/>
    <property type="match status" value="1"/>
</dbReference>
<evidence type="ECO:0000256" key="1">
    <source>
        <dbReference type="SAM" id="MobiDB-lite"/>
    </source>
</evidence>
<feature type="compositionally biased region" description="Acidic residues" evidence="1">
    <location>
        <begin position="152"/>
        <end position="189"/>
    </location>
</feature>
<dbReference type="OrthoDB" id="9797543at2"/>
<keyword evidence="2" id="KW-0812">Transmembrane</keyword>
<keyword evidence="2" id="KW-0472">Membrane</keyword>
<evidence type="ECO:0000313" key="4">
    <source>
        <dbReference type="EMBL" id="KIL44953.1"/>
    </source>
</evidence>
<dbReference type="RefSeq" id="WP_041089176.1">
    <property type="nucleotide sequence ID" value="NZ_JXRP01000018.1"/>
</dbReference>